<evidence type="ECO:0000313" key="11">
    <source>
        <dbReference type="Proteomes" id="UP000034680"/>
    </source>
</evidence>
<dbReference type="PANTHER" id="PTHR33365">
    <property type="entry name" value="YALI0B05434P"/>
    <property type="match status" value="1"/>
</dbReference>
<evidence type="ECO:0000256" key="8">
    <source>
        <dbReference type="ARBA" id="ARBA00035112"/>
    </source>
</evidence>
<evidence type="ECO:0000256" key="4">
    <source>
        <dbReference type="ARBA" id="ARBA00023002"/>
    </source>
</evidence>
<comment type="caution">
    <text evidence="10">The sequence shown here is derived from an EMBL/GenBank/DDBJ whole genome shotgun (WGS) entry which is preliminary data.</text>
</comment>
<proteinExistence type="inferred from homology"/>
<comment type="similarity">
    <text evidence="8">Belongs to the ustYa family.</text>
</comment>
<keyword evidence="4" id="KW-0560">Oxidoreductase</keyword>
<keyword evidence="2 9" id="KW-0812">Transmembrane</keyword>
<comment type="subcellular location">
    <subcellularLocation>
        <location evidence="1">Membrane</location>
        <topology evidence="1">Single-pass membrane protein</topology>
    </subcellularLocation>
</comment>
<evidence type="ECO:0000256" key="6">
    <source>
        <dbReference type="ARBA" id="ARBA00023136"/>
    </source>
</evidence>
<evidence type="ECO:0000256" key="9">
    <source>
        <dbReference type="SAM" id="Phobius"/>
    </source>
</evidence>
<dbReference type="STRING" id="1214573.A0A0G2F8Z0"/>
<keyword evidence="6 9" id="KW-0472">Membrane</keyword>
<accession>A0A0G2F8Z0</accession>
<dbReference type="Proteomes" id="UP000034680">
    <property type="component" value="Unassembled WGS sequence"/>
</dbReference>
<keyword evidence="11" id="KW-1185">Reference proteome</keyword>
<gene>
    <name evidence="10" type="ORF">UCDDA912_g09391</name>
</gene>
<evidence type="ECO:0000256" key="5">
    <source>
        <dbReference type="ARBA" id="ARBA00023026"/>
    </source>
</evidence>
<name>A0A0G2F8Z0_9PEZI</name>
<sequence>MMEFKSSFQKHSEDSEDAVHLLKHEEYNNEEDLQRSSQPRSCAQTITRLIRNPLVIANILLFLLSTRGFWLWWKHDRHVSTVLKESSLYSPLLNKIGELPLVPRRAHAEYGDGAGDGGEGIWRDLPNDALDEAWETLIDEHILPVSKEDILAMRKDPEVVAKLPEEFWVDGEERYVAKAAAFHNLHCLDYLRKTVYKDYYWPNGTDSVPFHDTHVSHCIMVLMEHLTCAPDPGVFLFRWLDEFQVPISDVNIWRKCWDFQAVLDGYQDISLPDLSEFDLKKPAGAKSRPAPDYMLKVGKEFHKNNPEWPPEGWVDDAHRDIYDLDHE</sequence>
<reference evidence="10 11" key="2">
    <citation type="submission" date="2015-05" db="EMBL/GenBank/DDBJ databases">
        <authorList>
            <person name="Morales-Cruz A."/>
            <person name="Amrine K.C."/>
            <person name="Cantu D."/>
        </authorList>
    </citation>
    <scope>NUCLEOTIDE SEQUENCE [LARGE SCALE GENOMIC DNA]</scope>
    <source>
        <strain evidence="10">DA912</strain>
    </source>
</reference>
<evidence type="ECO:0000256" key="1">
    <source>
        <dbReference type="ARBA" id="ARBA00004167"/>
    </source>
</evidence>
<dbReference type="EMBL" id="LCUC01000456">
    <property type="protein sequence ID" value="KKY30669.1"/>
    <property type="molecule type" value="Genomic_DNA"/>
</dbReference>
<keyword evidence="7" id="KW-0325">Glycoprotein</keyword>
<evidence type="ECO:0000256" key="7">
    <source>
        <dbReference type="ARBA" id="ARBA00023180"/>
    </source>
</evidence>
<dbReference type="AlphaFoldDB" id="A0A0G2F8Z0"/>
<dbReference type="GO" id="GO:0016491">
    <property type="term" value="F:oxidoreductase activity"/>
    <property type="evidence" value="ECO:0007669"/>
    <property type="project" value="UniProtKB-KW"/>
</dbReference>
<dbReference type="PANTHER" id="PTHR33365:SF14">
    <property type="entry name" value="TAT PATHWAY SIGNAL SEQUENCE"/>
    <property type="match status" value="1"/>
</dbReference>
<reference evidence="10 11" key="1">
    <citation type="submission" date="2015-05" db="EMBL/GenBank/DDBJ databases">
        <title>Distinctive expansion of gene families associated with plant cell wall degradation and secondary metabolism in the genomes of grapevine trunk pathogens.</title>
        <authorList>
            <person name="Lawrence D.P."/>
            <person name="Travadon R."/>
            <person name="Rolshausen P.E."/>
            <person name="Baumgartner K."/>
        </authorList>
    </citation>
    <scope>NUCLEOTIDE SEQUENCE [LARGE SCALE GENOMIC DNA]</scope>
    <source>
        <strain evidence="10">DA912</strain>
    </source>
</reference>
<keyword evidence="3 9" id="KW-1133">Transmembrane helix</keyword>
<dbReference type="Pfam" id="PF11807">
    <property type="entry name" value="UstYa"/>
    <property type="match status" value="1"/>
</dbReference>
<protein>
    <submittedName>
        <fullName evidence="10">Putative tat pathway signal sequence</fullName>
    </submittedName>
</protein>
<dbReference type="OrthoDB" id="3687641at2759"/>
<dbReference type="GO" id="GO:0016020">
    <property type="term" value="C:membrane"/>
    <property type="evidence" value="ECO:0007669"/>
    <property type="project" value="UniProtKB-SubCell"/>
</dbReference>
<evidence type="ECO:0000256" key="3">
    <source>
        <dbReference type="ARBA" id="ARBA00022989"/>
    </source>
</evidence>
<evidence type="ECO:0000256" key="2">
    <source>
        <dbReference type="ARBA" id="ARBA00022692"/>
    </source>
</evidence>
<organism evidence="10 11">
    <name type="scientific">Diaporthe ampelina</name>
    <dbReference type="NCBI Taxonomy" id="1214573"/>
    <lineage>
        <taxon>Eukaryota</taxon>
        <taxon>Fungi</taxon>
        <taxon>Dikarya</taxon>
        <taxon>Ascomycota</taxon>
        <taxon>Pezizomycotina</taxon>
        <taxon>Sordariomycetes</taxon>
        <taxon>Sordariomycetidae</taxon>
        <taxon>Diaporthales</taxon>
        <taxon>Diaporthaceae</taxon>
        <taxon>Diaporthe</taxon>
    </lineage>
</organism>
<keyword evidence="5" id="KW-0843">Virulence</keyword>
<dbReference type="InterPro" id="IPR021765">
    <property type="entry name" value="UstYa-like"/>
</dbReference>
<feature type="transmembrane region" description="Helical" evidence="9">
    <location>
        <begin position="54"/>
        <end position="73"/>
    </location>
</feature>
<dbReference type="GO" id="GO:0043386">
    <property type="term" value="P:mycotoxin biosynthetic process"/>
    <property type="evidence" value="ECO:0007669"/>
    <property type="project" value="InterPro"/>
</dbReference>
<evidence type="ECO:0000313" key="10">
    <source>
        <dbReference type="EMBL" id="KKY30669.1"/>
    </source>
</evidence>